<keyword evidence="3" id="KW-1185">Reference proteome</keyword>
<dbReference type="Gene3D" id="1.10.8.10">
    <property type="entry name" value="DNA helicase RuvA subunit, C-terminal domain"/>
    <property type="match status" value="2"/>
</dbReference>
<dbReference type="AlphaFoldDB" id="A0A154PIC7"/>
<organism evidence="2 3">
    <name type="scientific">Dufourea novaeangliae</name>
    <name type="common">Sweat bee</name>
    <dbReference type="NCBI Taxonomy" id="178035"/>
    <lineage>
        <taxon>Eukaryota</taxon>
        <taxon>Metazoa</taxon>
        <taxon>Ecdysozoa</taxon>
        <taxon>Arthropoda</taxon>
        <taxon>Hexapoda</taxon>
        <taxon>Insecta</taxon>
        <taxon>Pterygota</taxon>
        <taxon>Neoptera</taxon>
        <taxon>Endopterygota</taxon>
        <taxon>Hymenoptera</taxon>
        <taxon>Apocrita</taxon>
        <taxon>Aculeata</taxon>
        <taxon>Apoidea</taxon>
        <taxon>Anthophila</taxon>
        <taxon>Halictidae</taxon>
        <taxon>Rophitinae</taxon>
        <taxon>Dufourea</taxon>
    </lineage>
</organism>
<reference evidence="2 3" key="1">
    <citation type="submission" date="2015-07" db="EMBL/GenBank/DDBJ databases">
        <title>The genome of Dufourea novaeangliae.</title>
        <authorList>
            <person name="Pan H."/>
            <person name="Kapheim K."/>
        </authorList>
    </citation>
    <scope>NUCLEOTIDE SEQUENCE [LARGE SCALE GENOMIC DNA]</scope>
    <source>
        <strain evidence="2">0120121106</strain>
        <tissue evidence="2">Whole body</tissue>
    </source>
</reference>
<dbReference type="STRING" id="178035.A0A154PIC7"/>
<dbReference type="PROSITE" id="PS50030">
    <property type="entry name" value="UBA"/>
    <property type="match status" value="2"/>
</dbReference>
<dbReference type="CDD" id="cd14304">
    <property type="entry name" value="UBA2_KPC2"/>
    <property type="match status" value="1"/>
</dbReference>
<dbReference type="InterPro" id="IPR009060">
    <property type="entry name" value="UBA-like_sf"/>
</dbReference>
<dbReference type="EMBL" id="KQ434924">
    <property type="protein sequence ID" value="KZC11611.1"/>
    <property type="molecule type" value="Genomic_DNA"/>
</dbReference>
<dbReference type="SMART" id="SM00165">
    <property type="entry name" value="UBA"/>
    <property type="match status" value="2"/>
</dbReference>
<dbReference type="Pfam" id="PF23326">
    <property type="entry name" value="UBL_UBAC1"/>
    <property type="match status" value="1"/>
</dbReference>
<dbReference type="OrthoDB" id="336240at2759"/>
<dbReference type="InterPro" id="IPR029071">
    <property type="entry name" value="Ubiquitin-like_domsf"/>
</dbReference>
<dbReference type="InterPro" id="IPR015940">
    <property type="entry name" value="UBA"/>
</dbReference>
<proteinExistence type="predicted"/>
<dbReference type="Gene3D" id="1.10.260.100">
    <property type="match status" value="1"/>
</dbReference>
<gene>
    <name evidence="2" type="ORF">WN55_02893</name>
</gene>
<dbReference type="Proteomes" id="UP000076502">
    <property type="component" value="Unassembled WGS sequence"/>
</dbReference>
<dbReference type="SUPFAM" id="SSF46934">
    <property type="entry name" value="UBA-like"/>
    <property type="match status" value="2"/>
</dbReference>
<dbReference type="PANTHER" id="PTHR46738">
    <property type="entry name" value="UBIQUITIN-ASSOCIATED DOMAIN-CONTAINING PROTEIN 1"/>
    <property type="match status" value="1"/>
</dbReference>
<dbReference type="InterPro" id="IPR052476">
    <property type="entry name" value="UBAC1"/>
</dbReference>
<feature type="domain" description="UBA" evidence="1">
    <location>
        <begin position="301"/>
        <end position="341"/>
    </location>
</feature>
<accession>A0A154PIC7</accession>
<feature type="domain" description="UBA" evidence="1">
    <location>
        <begin position="178"/>
        <end position="218"/>
    </location>
</feature>
<evidence type="ECO:0000313" key="3">
    <source>
        <dbReference type="Proteomes" id="UP000076502"/>
    </source>
</evidence>
<name>A0A154PIC7_DUFNO</name>
<dbReference type="InterPro" id="IPR057650">
    <property type="entry name" value="UBL_UBAC1"/>
</dbReference>
<evidence type="ECO:0000313" key="2">
    <source>
        <dbReference type="EMBL" id="KZC11611.1"/>
    </source>
</evidence>
<protein>
    <submittedName>
        <fullName evidence="2">Ubiquitin-associated domain-containing protein 1</fullName>
    </submittedName>
</protein>
<evidence type="ECO:0000259" key="1">
    <source>
        <dbReference type="PROSITE" id="PS50030"/>
    </source>
</evidence>
<dbReference type="InterPro" id="IPR041927">
    <property type="entry name" value="UBA2_UBAC1"/>
</dbReference>
<sequence>MALPISTKSLSINIISLEGNVANITVKPDFTIEKTKTIVIKHFYGHDKTKLPSQFHLIHSTKFKQLTDDNNIHDEQINEHDILMLVEIRPVLVKENLTEEDLKGPNEEVILQETSSLPIINPPRPISSIKCPANVQNEIEQILISLVKASAKILMYSPEAQKSYEMLKEKLKTRCKPTIDPNAVKTLMEMGYSHKKVLKALHLKKSNVTEALEWLIDHQNDLEDDGNNEDDSDLDLLTFETGNDKYVADPSSSIGTRKKSFKDTCTELLEENQSLKKDGNLVSIVDLLLESFHHYKKMDFKPNPKAIQLLLEMGFDEKNIIDALKVTGNDQTNACEWLLGERRRSLQDLGEGLNPDNAVYKAIMNSPHIQLSLTNPKMLLVYLSMLESPTSINVWMSDPEISLALNQIFRIYHVEKHAIYINQYAGN</sequence>
<dbReference type="GO" id="GO:0000151">
    <property type="term" value="C:ubiquitin ligase complex"/>
    <property type="evidence" value="ECO:0007669"/>
    <property type="project" value="TreeGrafter"/>
</dbReference>
<dbReference type="PANTHER" id="PTHR46738:SF1">
    <property type="entry name" value="UBIQUITIN-ASSOCIATED DOMAIN-CONTAINING PROTEIN 1"/>
    <property type="match status" value="1"/>
</dbReference>
<dbReference type="SUPFAM" id="SSF54236">
    <property type="entry name" value="Ubiquitin-like"/>
    <property type="match status" value="1"/>
</dbReference>
<dbReference type="Pfam" id="PF22562">
    <property type="entry name" value="UBA_7"/>
    <property type="match status" value="2"/>
</dbReference>